<name>A0A1H1SG68_9MICO</name>
<accession>A0A1H1SG68</accession>
<keyword evidence="2" id="KW-0472">Membrane</keyword>
<feature type="transmembrane region" description="Helical" evidence="2">
    <location>
        <begin position="430"/>
        <end position="451"/>
    </location>
</feature>
<feature type="region of interest" description="Disordered" evidence="1">
    <location>
        <begin position="603"/>
        <end position="634"/>
    </location>
</feature>
<dbReference type="Proteomes" id="UP000181956">
    <property type="component" value="Chromosome I"/>
</dbReference>
<keyword evidence="5" id="KW-1185">Reference proteome</keyword>
<evidence type="ECO:0000259" key="3">
    <source>
        <dbReference type="Pfam" id="PF20990"/>
    </source>
</evidence>
<dbReference type="Pfam" id="PF20990">
    <property type="entry name" value="DUF2207_C"/>
    <property type="match status" value="1"/>
</dbReference>
<organism evidence="4 5">
    <name type="scientific">Microterricola viridarii</name>
    <dbReference type="NCBI Taxonomy" id="412690"/>
    <lineage>
        <taxon>Bacteria</taxon>
        <taxon>Bacillati</taxon>
        <taxon>Actinomycetota</taxon>
        <taxon>Actinomycetes</taxon>
        <taxon>Micrococcales</taxon>
        <taxon>Microbacteriaceae</taxon>
        <taxon>Microterricola</taxon>
    </lineage>
</organism>
<feature type="domain" description="Predicted membrane protein YciQ-like C-terminal" evidence="3">
    <location>
        <begin position="313"/>
        <end position="517"/>
    </location>
</feature>
<dbReference type="STRING" id="412690.SAMN04489834_1538"/>
<evidence type="ECO:0000313" key="5">
    <source>
        <dbReference type="Proteomes" id="UP000181956"/>
    </source>
</evidence>
<proteinExistence type="predicted"/>
<gene>
    <name evidence="4" type="ORF">SAMN04489834_1538</name>
</gene>
<dbReference type="OrthoDB" id="4973253at2"/>
<feature type="compositionally biased region" description="Gly residues" evidence="1">
    <location>
        <begin position="614"/>
        <end position="634"/>
    </location>
</feature>
<dbReference type="InterPro" id="IPR048389">
    <property type="entry name" value="YciQ-like_C"/>
</dbReference>
<keyword evidence="2" id="KW-0812">Transmembrane</keyword>
<evidence type="ECO:0000313" key="4">
    <source>
        <dbReference type="EMBL" id="SDS46911.1"/>
    </source>
</evidence>
<feature type="compositionally biased region" description="Low complexity" evidence="1">
    <location>
        <begin position="603"/>
        <end position="613"/>
    </location>
</feature>
<keyword evidence="2" id="KW-1133">Transmembrane helix</keyword>
<protein>
    <submittedName>
        <fullName evidence="4">Predicted membrane protein</fullName>
    </submittedName>
</protein>
<evidence type="ECO:0000256" key="2">
    <source>
        <dbReference type="SAM" id="Phobius"/>
    </source>
</evidence>
<reference evidence="5" key="1">
    <citation type="submission" date="2016-10" db="EMBL/GenBank/DDBJ databases">
        <authorList>
            <person name="Varghese N."/>
            <person name="Submissions S."/>
        </authorList>
    </citation>
    <scope>NUCLEOTIDE SEQUENCE [LARGE SCALE GENOMIC DNA]</scope>
    <source>
        <strain evidence="5">DSM 21772</strain>
    </source>
</reference>
<feature type="transmembrane region" description="Helical" evidence="2">
    <location>
        <begin position="276"/>
        <end position="295"/>
    </location>
</feature>
<feature type="transmembrane region" description="Helical" evidence="2">
    <location>
        <begin position="457"/>
        <end position="479"/>
    </location>
</feature>
<dbReference type="AlphaFoldDB" id="A0A1H1SG68"/>
<sequence>MRADTVEAMKQRLRRPLPLLAAALLLLGIGTGLAGTVPAAQAAVEPVAAVGTGVDEFRFASFDADYLLGRDAEGRSTLETTETLVAVFPEFDQNRGIRRAIPLRYDGHPTDLVVQGVTDENGVPRPYESEEDEDGEFLIVTIAADGYVHGAQSYVIRYSQQNITLEPDDGTQQEFYRDVNGVGWAQPFDRVGATLRMDAELVAALNGQMACYRGPQGSSQPCEQIVLAESAPPSDPPRVVAEASGLGAYENLTMAVGFEPGTFVPRDGSLAASPSGIAGVGAALATLGVFAAAVITRRRRWRDAPGRGIVIAEYEPPAGVDVLLAAELLGREKKGVTAAILDLAVGRALRVIELKKSRFQLELVDPDAASGPLRPVLTAIFGESLRPGERHTLGTTSNSIGTKLHAVTAATRKRSRAAGFRRRADAGRRVLLVAAALCGAVLTVVLSAIALESDRGGLWPLAAILVAGLAAVLTAIWLADIRPLTAQGALAVEHLRGLELFIRLAEADRLRMLQSPSGALRDAVPGVQGGRPAGGPSDAQVLRLHEKLLPYAALFGQEKEWAAALASLYAQSGEPDWYQGRSGFNLAAFAVGVSSFSTASSSSWSSSSSSSSSGGSGGGGFSGGGGGGGGGGGV</sequence>
<dbReference type="EMBL" id="LT629742">
    <property type="protein sequence ID" value="SDS46911.1"/>
    <property type="molecule type" value="Genomic_DNA"/>
</dbReference>
<evidence type="ECO:0000256" key="1">
    <source>
        <dbReference type="SAM" id="MobiDB-lite"/>
    </source>
</evidence>